<accession>A0A845AJH0</accession>
<keyword evidence="1" id="KW-0812">Transmembrane</keyword>
<dbReference type="AlphaFoldDB" id="A0A845AJH0"/>
<dbReference type="Pfam" id="PF11188">
    <property type="entry name" value="DUF2975"/>
    <property type="match status" value="1"/>
</dbReference>
<keyword evidence="1" id="KW-1133">Transmembrane helix</keyword>
<protein>
    <submittedName>
        <fullName evidence="2">DUF2975 domain-containing protein</fullName>
    </submittedName>
</protein>
<proteinExistence type="predicted"/>
<dbReference type="Proteomes" id="UP000439780">
    <property type="component" value="Unassembled WGS sequence"/>
</dbReference>
<reference evidence="2 3" key="1">
    <citation type="submission" date="2019-12" db="EMBL/GenBank/DDBJ databases">
        <title>Genomic-based taxomic classification of the family Erythrobacteraceae.</title>
        <authorList>
            <person name="Xu L."/>
        </authorList>
    </citation>
    <scope>NUCLEOTIDE SEQUENCE [LARGE SCALE GENOMIC DNA]</scope>
    <source>
        <strain evidence="2 3">KEMB 9005-328</strain>
    </source>
</reference>
<evidence type="ECO:0000313" key="2">
    <source>
        <dbReference type="EMBL" id="MXP29005.1"/>
    </source>
</evidence>
<feature type="transmembrane region" description="Helical" evidence="1">
    <location>
        <begin position="64"/>
        <end position="84"/>
    </location>
</feature>
<dbReference type="OrthoDB" id="7349915at2"/>
<evidence type="ECO:0000256" key="1">
    <source>
        <dbReference type="SAM" id="Phobius"/>
    </source>
</evidence>
<keyword evidence="1" id="KW-0472">Membrane</keyword>
<dbReference type="InterPro" id="IPR021354">
    <property type="entry name" value="DUF2975"/>
</dbReference>
<dbReference type="EMBL" id="WTYA01000006">
    <property type="protein sequence ID" value="MXP29005.1"/>
    <property type="molecule type" value="Genomic_DNA"/>
</dbReference>
<keyword evidence="3" id="KW-1185">Reference proteome</keyword>
<comment type="caution">
    <text evidence="2">The sequence shown here is derived from an EMBL/GenBank/DDBJ whole genome shotgun (WGS) entry which is preliminary data.</text>
</comment>
<gene>
    <name evidence="2" type="ORF">GRI58_09235</name>
</gene>
<feature type="transmembrane region" description="Helical" evidence="1">
    <location>
        <begin position="141"/>
        <end position="158"/>
    </location>
</feature>
<name>A0A845AJH0_9SPHN</name>
<sequence>MKLNALKLSRYLVIVLYWLNINLAIAFVVALAWFAFSPHWIESVLTLKYGAVRATAALDLIRGALAYGVVTAIPVGMLLGMLFQMIETVREGTPFIAINARRLRLMGWLVLALQLADLVLPWMSIYAHKLSVDWVDSTPNIMGWLIALLLFVLARIFAEGVAMRDDLEGTV</sequence>
<organism evidence="2 3">
    <name type="scientific">Qipengyuania algicida</name>
    <dbReference type="NCBI Taxonomy" id="1836209"/>
    <lineage>
        <taxon>Bacteria</taxon>
        <taxon>Pseudomonadati</taxon>
        <taxon>Pseudomonadota</taxon>
        <taxon>Alphaproteobacteria</taxon>
        <taxon>Sphingomonadales</taxon>
        <taxon>Erythrobacteraceae</taxon>
        <taxon>Qipengyuania</taxon>
    </lineage>
</organism>
<evidence type="ECO:0000313" key="3">
    <source>
        <dbReference type="Proteomes" id="UP000439780"/>
    </source>
</evidence>
<dbReference type="RefSeq" id="WP_160753304.1">
    <property type="nucleotide sequence ID" value="NZ_WTYA01000006.1"/>
</dbReference>
<feature type="transmembrane region" description="Helical" evidence="1">
    <location>
        <begin position="105"/>
        <end position="126"/>
    </location>
</feature>
<feature type="transmembrane region" description="Helical" evidence="1">
    <location>
        <begin position="12"/>
        <end position="36"/>
    </location>
</feature>